<dbReference type="Pfam" id="PF00156">
    <property type="entry name" value="Pribosyltran"/>
    <property type="match status" value="1"/>
</dbReference>
<name>A0A170NC27_9CLOT</name>
<dbReference type="NCBIfam" id="NF003548">
    <property type="entry name" value="PRK05205.1-4"/>
    <property type="match status" value="1"/>
</dbReference>
<evidence type="ECO:0000256" key="1">
    <source>
        <dbReference type="ARBA" id="ARBA00005565"/>
    </source>
</evidence>
<dbReference type="GO" id="GO:0006353">
    <property type="term" value="P:DNA-templated transcription termination"/>
    <property type="evidence" value="ECO:0007669"/>
    <property type="project" value="UniProtKB-UniRule"/>
</dbReference>
<dbReference type="EC" id="2.4.2.9" evidence="6"/>
<keyword evidence="6" id="KW-0694">RNA-binding</keyword>
<dbReference type="FunFam" id="3.40.50.2020:FF:000020">
    <property type="entry name" value="Bifunctional protein PyrR"/>
    <property type="match status" value="1"/>
</dbReference>
<dbReference type="GO" id="GO:0003723">
    <property type="term" value="F:RNA binding"/>
    <property type="evidence" value="ECO:0007669"/>
    <property type="project" value="UniProtKB-UniRule"/>
</dbReference>
<evidence type="ECO:0000259" key="7">
    <source>
        <dbReference type="Pfam" id="PF00156"/>
    </source>
</evidence>
<dbReference type="CDD" id="cd06223">
    <property type="entry name" value="PRTases_typeI"/>
    <property type="match status" value="1"/>
</dbReference>
<comment type="function">
    <text evidence="6">Regulates transcriptional attenuation of the pyrimidine nucleotide (pyr) operon by binding in a uridine-dependent manner to specific sites on pyr mRNA. This disrupts an antiterminator hairpin in the RNA and favors formation of a downstream transcription terminator, leading to a reduced expression of downstream genes.</text>
</comment>
<feature type="short sequence motif" description="PRPP-binding" evidence="6">
    <location>
        <begin position="99"/>
        <end position="111"/>
    </location>
</feature>
<keyword evidence="4 6" id="KW-0805">Transcription regulation</keyword>
<comment type="function">
    <text evidence="6">Also displays a weak uracil phosphoribosyltransferase activity which is not physiologically significant.</text>
</comment>
<comment type="catalytic activity">
    <reaction evidence="6">
        <text>UMP + diphosphate = 5-phospho-alpha-D-ribose 1-diphosphate + uracil</text>
        <dbReference type="Rhea" id="RHEA:13017"/>
        <dbReference type="ChEBI" id="CHEBI:17568"/>
        <dbReference type="ChEBI" id="CHEBI:33019"/>
        <dbReference type="ChEBI" id="CHEBI:57865"/>
        <dbReference type="ChEBI" id="CHEBI:58017"/>
        <dbReference type="EC" id="2.4.2.9"/>
    </reaction>
</comment>
<dbReference type="PATRIC" id="fig|1538.10.peg.3676"/>
<gene>
    <name evidence="6 8" type="primary">pyrR</name>
    <name evidence="8" type="ORF">WY13_03599</name>
</gene>
<dbReference type="InterPro" id="IPR023050">
    <property type="entry name" value="PyrR"/>
</dbReference>
<comment type="similarity">
    <text evidence="1 6">Belongs to the purine/pyrimidine phosphoribosyltransferase family. PyrR subfamily.</text>
</comment>
<keyword evidence="5 6" id="KW-0804">Transcription</keyword>
<dbReference type="NCBIfam" id="NF003549">
    <property type="entry name" value="PRK05205.1-5"/>
    <property type="match status" value="1"/>
</dbReference>
<accession>A0A170NC27</accession>
<evidence type="ECO:0000256" key="2">
    <source>
        <dbReference type="ARBA" id="ARBA00022472"/>
    </source>
</evidence>
<evidence type="ECO:0000256" key="5">
    <source>
        <dbReference type="ARBA" id="ARBA00023163"/>
    </source>
</evidence>
<feature type="domain" description="Phosphoribosyltransferase" evidence="7">
    <location>
        <begin position="8"/>
        <end position="153"/>
    </location>
</feature>
<comment type="caution">
    <text evidence="8">The sequence shown here is derived from an EMBL/GenBank/DDBJ whole genome shotgun (WGS) entry which is preliminary data.</text>
</comment>
<reference evidence="8 9" key="1">
    <citation type="journal article" date="2015" name="Biotechnol. Bioeng.">
        <title>Genome sequence and phenotypic characterization of Caulobacter segnis.</title>
        <authorList>
            <person name="Patel S."/>
            <person name="Fletcher B."/>
            <person name="Scott D.C."/>
            <person name="Ely B."/>
        </authorList>
    </citation>
    <scope>NUCLEOTIDE SEQUENCE [LARGE SCALE GENOMIC DNA]</scope>
    <source>
        <strain evidence="8 9">ERI-2</strain>
    </source>
</reference>
<dbReference type="PANTHER" id="PTHR11608">
    <property type="entry name" value="BIFUNCTIONAL PROTEIN PYRR"/>
    <property type="match status" value="1"/>
</dbReference>
<sequence>MLKLKALILDEKAMNRTLKRISHEILEKNRGTEDIILVGIKRRGYPLAKRIAENIYNIEGIKLKVEDVDIGLYRDDLTSLAGQPVLKGSNVIDVENKKIILVDDVIYTGRTARAAIDAIIHSGRPKLIQLAVLVDRGHRELPIRADYVGKNIPTSRNEMISVEIAEIDKNDSVKIYEL</sequence>
<evidence type="ECO:0000313" key="9">
    <source>
        <dbReference type="Proteomes" id="UP000077407"/>
    </source>
</evidence>
<dbReference type="PANTHER" id="PTHR11608:SF0">
    <property type="entry name" value="BIFUNCTIONAL PROTEIN PYRR"/>
    <property type="match status" value="1"/>
</dbReference>
<evidence type="ECO:0000256" key="3">
    <source>
        <dbReference type="ARBA" id="ARBA00022679"/>
    </source>
</evidence>
<keyword evidence="2 6" id="KW-0806">Transcription termination</keyword>
<keyword evidence="3 6" id="KW-0808">Transferase</keyword>
<evidence type="ECO:0000256" key="4">
    <source>
        <dbReference type="ARBA" id="ARBA00023015"/>
    </source>
</evidence>
<dbReference type="GO" id="GO:0004845">
    <property type="term" value="F:uracil phosphoribosyltransferase activity"/>
    <property type="evidence" value="ECO:0007669"/>
    <property type="project" value="UniProtKB-UniRule"/>
</dbReference>
<evidence type="ECO:0000313" key="8">
    <source>
        <dbReference type="EMBL" id="OAA83271.1"/>
    </source>
</evidence>
<dbReference type="EMBL" id="LITT01000062">
    <property type="protein sequence ID" value="OAA83271.1"/>
    <property type="molecule type" value="Genomic_DNA"/>
</dbReference>
<keyword evidence="6" id="KW-0328">Glycosyltransferase</keyword>
<protein>
    <recommendedName>
        <fullName evidence="6">Bifunctional protein PyrR</fullName>
    </recommendedName>
    <domain>
        <recommendedName>
            <fullName evidence="6">Pyrimidine operon regulatory protein</fullName>
        </recommendedName>
    </domain>
    <domain>
        <recommendedName>
            <fullName evidence="6">Uracil phosphoribosyltransferase</fullName>
            <shortName evidence="6">UPRTase</shortName>
            <ecNumber evidence="6">2.4.2.9</ecNumber>
        </recommendedName>
    </domain>
</protein>
<dbReference type="InterPro" id="IPR029057">
    <property type="entry name" value="PRTase-like"/>
</dbReference>
<dbReference type="AlphaFoldDB" id="A0A170NC27"/>
<proteinExistence type="inferred from homology"/>
<evidence type="ECO:0000256" key="6">
    <source>
        <dbReference type="HAMAP-Rule" id="MF_01219"/>
    </source>
</evidence>
<dbReference type="InterPro" id="IPR050137">
    <property type="entry name" value="PyrR_bifunctional"/>
</dbReference>
<comment type="subunit">
    <text evidence="6">Homodimer and homohexamer; in equilibrium.</text>
</comment>
<organism evidence="8 9">
    <name type="scientific">Clostridium ljungdahlii</name>
    <dbReference type="NCBI Taxonomy" id="1538"/>
    <lineage>
        <taxon>Bacteria</taxon>
        <taxon>Bacillati</taxon>
        <taxon>Bacillota</taxon>
        <taxon>Clostridia</taxon>
        <taxon>Eubacteriales</taxon>
        <taxon>Clostridiaceae</taxon>
        <taxon>Clostridium</taxon>
    </lineage>
</organism>
<dbReference type="HAMAP" id="MF_01219">
    <property type="entry name" value="PyrR"/>
    <property type="match status" value="1"/>
</dbReference>
<dbReference type="Gene3D" id="3.40.50.2020">
    <property type="match status" value="1"/>
</dbReference>
<dbReference type="Proteomes" id="UP000077407">
    <property type="component" value="Unassembled WGS sequence"/>
</dbReference>
<dbReference type="SUPFAM" id="SSF53271">
    <property type="entry name" value="PRTase-like"/>
    <property type="match status" value="1"/>
</dbReference>
<dbReference type="InterPro" id="IPR000836">
    <property type="entry name" value="PRTase_dom"/>
</dbReference>